<dbReference type="Proteomes" id="UP001164929">
    <property type="component" value="Chromosome 13"/>
</dbReference>
<comment type="caution">
    <text evidence="1">The sequence shown here is derived from an EMBL/GenBank/DDBJ whole genome shotgun (WGS) entry which is preliminary data.</text>
</comment>
<gene>
    <name evidence="1" type="ORF">NC653_031967</name>
</gene>
<name>A0AAD6Q2A2_9ROSI</name>
<sequence>MVEPFVVPSSLISGIRVATLRLLHNTSGYAVTTQENYVLLLYAALMKMVFTVGGGSLDAALGPKGKYHKGFDQKEKEATHNVAKP</sequence>
<protein>
    <submittedName>
        <fullName evidence="1">Uncharacterized protein</fullName>
    </submittedName>
</protein>
<organism evidence="1 2">
    <name type="scientific">Populus alba x Populus x berolinensis</name>
    <dbReference type="NCBI Taxonomy" id="444605"/>
    <lineage>
        <taxon>Eukaryota</taxon>
        <taxon>Viridiplantae</taxon>
        <taxon>Streptophyta</taxon>
        <taxon>Embryophyta</taxon>
        <taxon>Tracheophyta</taxon>
        <taxon>Spermatophyta</taxon>
        <taxon>Magnoliopsida</taxon>
        <taxon>eudicotyledons</taxon>
        <taxon>Gunneridae</taxon>
        <taxon>Pentapetalae</taxon>
        <taxon>rosids</taxon>
        <taxon>fabids</taxon>
        <taxon>Malpighiales</taxon>
        <taxon>Salicaceae</taxon>
        <taxon>Saliceae</taxon>
        <taxon>Populus</taxon>
    </lineage>
</organism>
<evidence type="ECO:0000313" key="2">
    <source>
        <dbReference type="Proteomes" id="UP001164929"/>
    </source>
</evidence>
<dbReference type="AlphaFoldDB" id="A0AAD6Q2A2"/>
<proteinExistence type="predicted"/>
<evidence type="ECO:0000313" key="1">
    <source>
        <dbReference type="EMBL" id="KAJ6976281.1"/>
    </source>
</evidence>
<reference evidence="1" key="1">
    <citation type="journal article" date="2023" name="Mol. Ecol. Resour.">
        <title>Chromosome-level genome assembly of a triploid poplar Populus alba 'Berolinensis'.</title>
        <authorList>
            <person name="Chen S."/>
            <person name="Yu Y."/>
            <person name="Wang X."/>
            <person name="Wang S."/>
            <person name="Zhang T."/>
            <person name="Zhou Y."/>
            <person name="He R."/>
            <person name="Meng N."/>
            <person name="Wang Y."/>
            <person name="Liu W."/>
            <person name="Liu Z."/>
            <person name="Liu J."/>
            <person name="Guo Q."/>
            <person name="Huang H."/>
            <person name="Sederoff R.R."/>
            <person name="Wang G."/>
            <person name="Qu G."/>
            <person name="Chen S."/>
        </authorList>
    </citation>
    <scope>NUCLEOTIDE SEQUENCE</scope>
    <source>
        <strain evidence="1">SC-2020</strain>
    </source>
</reference>
<dbReference type="EMBL" id="JAQIZT010000013">
    <property type="protein sequence ID" value="KAJ6976281.1"/>
    <property type="molecule type" value="Genomic_DNA"/>
</dbReference>
<accession>A0AAD6Q2A2</accession>
<keyword evidence="2" id="KW-1185">Reference proteome</keyword>